<proteinExistence type="predicted"/>
<name>A0A8J3NXZ7_9ACTN</name>
<comment type="caution">
    <text evidence="1">The sequence shown here is derived from an EMBL/GenBank/DDBJ whole genome shotgun (WGS) entry which is preliminary data.</text>
</comment>
<reference evidence="1 2" key="1">
    <citation type="submission" date="2021-01" db="EMBL/GenBank/DDBJ databases">
        <title>Whole genome shotgun sequence of Catellatospora citrea NBRC 14495.</title>
        <authorList>
            <person name="Komaki H."/>
            <person name="Tamura T."/>
        </authorList>
    </citation>
    <scope>NUCLEOTIDE SEQUENCE [LARGE SCALE GENOMIC DNA]</scope>
    <source>
        <strain evidence="1 2">NBRC 14495</strain>
    </source>
</reference>
<organism evidence="1 2">
    <name type="scientific">Catellatospora citrea</name>
    <dbReference type="NCBI Taxonomy" id="53366"/>
    <lineage>
        <taxon>Bacteria</taxon>
        <taxon>Bacillati</taxon>
        <taxon>Actinomycetota</taxon>
        <taxon>Actinomycetes</taxon>
        <taxon>Micromonosporales</taxon>
        <taxon>Micromonosporaceae</taxon>
        <taxon>Catellatospora</taxon>
    </lineage>
</organism>
<evidence type="ECO:0000313" key="1">
    <source>
        <dbReference type="EMBL" id="GIF96970.1"/>
    </source>
</evidence>
<dbReference type="RefSeq" id="WP_120314845.1">
    <property type="nucleotide sequence ID" value="NZ_BONH01000007.1"/>
</dbReference>
<accession>A0A8J3NXZ7</accession>
<evidence type="ECO:0000313" key="2">
    <source>
        <dbReference type="Proteomes" id="UP000659904"/>
    </source>
</evidence>
<dbReference type="AlphaFoldDB" id="A0A8J3NXZ7"/>
<sequence>MGSFWWPGFLITRTLISAALGGRRREAKPWTPRRALDRDHVNRPATVLGLRRDPATRGAGVTRQAV</sequence>
<dbReference type="Proteomes" id="UP000659904">
    <property type="component" value="Unassembled WGS sequence"/>
</dbReference>
<protein>
    <submittedName>
        <fullName evidence="1">Uncharacterized protein</fullName>
    </submittedName>
</protein>
<gene>
    <name evidence="1" type="ORF">Cci01nite_20640</name>
</gene>
<keyword evidence="2" id="KW-1185">Reference proteome</keyword>
<dbReference type="EMBL" id="BONH01000007">
    <property type="protein sequence ID" value="GIF96970.1"/>
    <property type="molecule type" value="Genomic_DNA"/>
</dbReference>